<dbReference type="InterPro" id="IPR004714">
    <property type="entry name" value="Cyt_oxidase_maturation_cbb3"/>
</dbReference>
<organism evidence="1 2">
    <name type="scientific">Pedobacter puniceum</name>
    <dbReference type="NCBI Taxonomy" id="2666136"/>
    <lineage>
        <taxon>Bacteria</taxon>
        <taxon>Pseudomonadati</taxon>
        <taxon>Bacteroidota</taxon>
        <taxon>Sphingobacteriia</taxon>
        <taxon>Sphingobacteriales</taxon>
        <taxon>Sphingobacteriaceae</taxon>
        <taxon>Pedobacter</taxon>
    </lineage>
</organism>
<sequence>MSTIFFLIGCSVLVAIVFLLAFLWAQNNGQHTDLYTPSIRILMDDADDKQTTEEQFPASK</sequence>
<evidence type="ECO:0000313" key="2">
    <source>
        <dbReference type="Proteomes" id="UP000462931"/>
    </source>
</evidence>
<dbReference type="PANTHER" id="PTHR41532">
    <property type="entry name" value="FIXS PROTEIN"/>
    <property type="match status" value="1"/>
</dbReference>
<dbReference type="PANTHER" id="PTHR41532:SF1">
    <property type="entry name" value="FIXS PROTEIN"/>
    <property type="match status" value="1"/>
</dbReference>
<dbReference type="Proteomes" id="UP000462931">
    <property type="component" value="Unassembled WGS sequence"/>
</dbReference>
<dbReference type="RefSeq" id="WP_154286648.1">
    <property type="nucleotide sequence ID" value="NZ_WKJI01000001.1"/>
</dbReference>
<evidence type="ECO:0000313" key="1">
    <source>
        <dbReference type="EMBL" id="MRX46568.1"/>
    </source>
</evidence>
<dbReference type="NCBIfam" id="TIGR00847">
    <property type="entry name" value="ccoS"/>
    <property type="match status" value="1"/>
</dbReference>
<proteinExistence type="predicted"/>
<protein>
    <submittedName>
        <fullName evidence="1">Cbb3-type cytochrome oxidase assembly protein CcoS</fullName>
    </submittedName>
</protein>
<gene>
    <name evidence="1" type="primary">ccoS</name>
    <name evidence="1" type="ORF">GJJ64_05145</name>
</gene>
<dbReference type="AlphaFoldDB" id="A0A7K0FKU6"/>
<dbReference type="Pfam" id="PF03597">
    <property type="entry name" value="FixS"/>
    <property type="match status" value="1"/>
</dbReference>
<name>A0A7K0FKU6_9SPHI</name>
<accession>A0A7K0FKU6</accession>
<reference evidence="1 2" key="1">
    <citation type="submission" date="2019-11" db="EMBL/GenBank/DDBJ databases">
        <authorList>
            <person name="Cheng Q."/>
            <person name="Yang Z."/>
        </authorList>
    </citation>
    <scope>NUCLEOTIDE SEQUENCE [LARGE SCALE GENOMIC DNA]</scope>
    <source>
        <strain evidence="1 2">HX-22-1</strain>
    </source>
</reference>
<dbReference type="EMBL" id="WKJI01000001">
    <property type="protein sequence ID" value="MRX46568.1"/>
    <property type="molecule type" value="Genomic_DNA"/>
</dbReference>
<keyword evidence="2" id="KW-1185">Reference proteome</keyword>
<comment type="caution">
    <text evidence="1">The sequence shown here is derived from an EMBL/GenBank/DDBJ whole genome shotgun (WGS) entry which is preliminary data.</text>
</comment>